<dbReference type="GO" id="GO:0005759">
    <property type="term" value="C:mitochondrial matrix"/>
    <property type="evidence" value="ECO:0007669"/>
    <property type="project" value="TreeGrafter"/>
</dbReference>
<keyword evidence="11" id="KW-1185">Reference proteome</keyword>
<evidence type="ECO:0000256" key="6">
    <source>
        <dbReference type="ARBA" id="ARBA00022917"/>
    </source>
</evidence>
<accession>A0AAD5UMX6</accession>
<evidence type="ECO:0000313" key="10">
    <source>
        <dbReference type="EMBL" id="KAJ3261717.1"/>
    </source>
</evidence>
<dbReference type="PROSITE" id="PS00178">
    <property type="entry name" value="AA_TRNA_LIGASE_I"/>
    <property type="match status" value="1"/>
</dbReference>
<dbReference type="PANTHER" id="PTHR43766:SF1">
    <property type="entry name" value="TRYPTOPHAN--TRNA LIGASE, MITOCHONDRIAL"/>
    <property type="match status" value="1"/>
</dbReference>
<dbReference type="EMBL" id="JADGKB010000004">
    <property type="protein sequence ID" value="KAJ3261717.1"/>
    <property type="molecule type" value="Genomic_DNA"/>
</dbReference>
<keyword evidence="4 9" id="KW-0547">Nucleotide-binding</keyword>
<evidence type="ECO:0000256" key="9">
    <source>
        <dbReference type="RuleBase" id="RU363036"/>
    </source>
</evidence>
<dbReference type="PRINTS" id="PR01039">
    <property type="entry name" value="TRNASYNTHTRP"/>
</dbReference>
<name>A0AAD5UMX6_9FUNG</name>
<dbReference type="EC" id="6.1.1.2" evidence="2"/>
<dbReference type="Pfam" id="PF00579">
    <property type="entry name" value="tRNA-synt_1b"/>
    <property type="match status" value="1"/>
</dbReference>
<dbReference type="InterPro" id="IPR002306">
    <property type="entry name" value="Trp-tRNA-ligase"/>
</dbReference>
<keyword evidence="5 9" id="KW-0067">ATP-binding</keyword>
<protein>
    <recommendedName>
        <fullName evidence="2">tryptophan--tRNA ligase</fullName>
        <ecNumber evidence="2">6.1.1.2</ecNumber>
    </recommendedName>
    <alternativeName>
        <fullName evidence="8">Tryptophanyl-tRNA synthetase</fullName>
    </alternativeName>
</protein>
<evidence type="ECO:0000256" key="8">
    <source>
        <dbReference type="ARBA" id="ARBA00030268"/>
    </source>
</evidence>
<dbReference type="InterPro" id="IPR002305">
    <property type="entry name" value="aa-tRNA-synth_Ic"/>
</dbReference>
<dbReference type="GO" id="GO:0070183">
    <property type="term" value="P:mitochondrial tryptophanyl-tRNA aminoacylation"/>
    <property type="evidence" value="ECO:0007669"/>
    <property type="project" value="TreeGrafter"/>
</dbReference>
<dbReference type="InterPro" id="IPR014729">
    <property type="entry name" value="Rossmann-like_a/b/a_fold"/>
</dbReference>
<sequence>MRVFSGIQPTGIPHLGNYLGAITNWVKLQQAHECFYSIVDLHAITIQQDPELLQRNTAEMAAALIACGIKKENLFRQSKVSQHSELGWILFCHTPVSWLTRMHQWQTKSQKNEKKLGLLSYPVLQAADILLYKANLVPVGEDQLQHLNLTNDISKSFNSTYKPVFKEIKGLFSSDKSKRIMSLRNPLVKMSKSDIDASRINITDSPDLIKKKISKSVTDSISGISYQNDRPGITNLLHILMSIQDLQSEKWNLDLPELQSKVEQEFGNKSTQEFKKIVIDEIVQHLDPIREKFNETRHIVDTIIANGENRAGKVASSTLAEVHDALGLK</sequence>
<dbReference type="GO" id="GO:0004830">
    <property type="term" value="F:tryptophan-tRNA ligase activity"/>
    <property type="evidence" value="ECO:0007669"/>
    <property type="project" value="UniProtKB-EC"/>
</dbReference>
<evidence type="ECO:0000313" key="11">
    <source>
        <dbReference type="Proteomes" id="UP001210925"/>
    </source>
</evidence>
<dbReference type="Proteomes" id="UP001210925">
    <property type="component" value="Unassembled WGS sequence"/>
</dbReference>
<dbReference type="Gene3D" id="3.40.50.620">
    <property type="entry name" value="HUPs"/>
    <property type="match status" value="1"/>
</dbReference>
<evidence type="ECO:0000256" key="3">
    <source>
        <dbReference type="ARBA" id="ARBA00022598"/>
    </source>
</evidence>
<dbReference type="InterPro" id="IPR050203">
    <property type="entry name" value="Trp-tRNA_synthetase"/>
</dbReference>
<proteinExistence type="inferred from homology"/>
<evidence type="ECO:0000256" key="7">
    <source>
        <dbReference type="ARBA" id="ARBA00023146"/>
    </source>
</evidence>
<reference evidence="10" key="1">
    <citation type="submission" date="2020-05" db="EMBL/GenBank/DDBJ databases">
        <title>Phylogenomic resolution of chytrid fungi.</title>
        <authorList>
            <person name="Stajich J.E."/>
            <person name="Amses K."/>
            <person name="Simmons R."/>
            <person name="Seto K."/>
            <person name="Myers J."/>
            <person name="Bonds A."/>
            <person name="Quandt C.A."/>
            <person name="Barry K."/>
            <person name="Liu P."/>
            <person name="Grigoriev I."/>
            <person name="Longcore J.E."/>
            <person name="James T.Y."/>
        </authorList>
    </citation>
    <scope>NUCLEOTIDE SEQUENCE</scope>
    <source>
        <strain evidence="10">PLAUS21</strain>
    </source>
</reference>
<evidence type="ECO:0000256" key="1">
    <source>
        <dbReference type="ARBA" id="ARBA00005594"/>
    </source>
</evidence>
<dbReference type="SUPFAM" id="SSF52374">
    <property type="entry name" value="Nucleotidylyl transferase"/>
    <property type="match status" value="1"/>
</dbReference>
<gene>
    <name evidence="10" type="ORF">HK103_004668</name>
</gene>
<keyword evidence="6 9" id="KW-0648">Protein biosynthesis</keyword>
<dbReference type="CDD" id="cd00806">
    <property type="entry name" value="TrpRS_core"/>
    <property type="match status" value="1"/>
</dbReference>
<dbReference type="PANTHER" id="PTHR43766">
    <property type="entry name" value="TRYPTOPHAN--TRNA LIGASE, MITOCHONDRIAL"/>
    <property type="match status" value="1"/>
</dbReference>
<dbReference type="Gene3D" id="1.10.240.10">
    <property type="entry name" value="Tyrosyl-Transfer RNA Synthetase"/>
    <property type="match status" value="1"/>
</dbReference>
<dbReference type="GO" id="GO:0005524">
    <property type="term" value="F:ATP binding"/>
    <property type="evidence" value="ECO:0007669"/>
    <property type="project" value="UniProtKB-KW"/>
</dbReference>
<organism evidence="10 11">
    <name type="scientific">Boothiomyces macroporosus</name>
    <dbReference type="NCBI Taxonomy" id="261099"/>
    <lineage>
        <taxon>Eukaryota</taxon>
        <taxon>Fungi</taxon>
        <taxon>Fungi incertae sedis</taxon>
        <taxon>Chytridiomycota</taxon>
        <taxon>Chytridiomycota incertae sedis</taxon>
        <taxon>Chytridiomycetes</taxon>
        <taxon>Rhizophydiales</taxon>
        <taxon>Terramycetaceae</taxon>
        <taxon>Boothiomyces</taxon>
    </lineage>
</organism>
<evidence type="ECO:0000256" key="5">
    <source>
        <dbReference type="ARBA" id="ARBA00022840"/>
    </source>
</evidence>
<dbReference type="AlphaFoldDB" id="A0AAD5UMX6"/>
<evidence type="ECO:0000256" key="2">
    <source>
        <dbReference type="ARBA" id="ARBA00013161"/>
    </source>
</evidence>
<comment type="caution">
    <text evidence="10">The sequence shown here is derived from an EMBL/GenBank/DDBJ whole genome shotgun (WGS) entry which is preliminary data.</text>
</comment>
<dbReference type="NCBIfam" id="TIGR00233">
    <property type="entry name" value="trpS"/>
    <property type="match status" value="1"/>
</dbReference>
<evidence type="ECO:0000256" key="4">
    <source>
        <dbReference type="ARBA" id="ARBA00022741"/>
    </source>
</evidence>
<keyword evidence="7 9" id="KW-0030">Aminoacyl-tRNA synthetase</keyword>
<comment type="similarity">
    <text evidence="1 9">Belongs to the class-I aminoacyl-tRNA synthetase family.</text>
</comment>
<keyword evidence="3 9" id="KW-0436">Ligase</keyword>
<dbReference type="InterPro" id="IPR001412">
    <property type="entry name" value="aa-tRNA-synth_I_CS"/>
</dbReference>